<dbReference type="CDD" id="cd01335">
    <property type="entry name" value="Radical_SAM"/>
    <property type="match status" value="1"/>
</dbReference>
<dbReference type="Gene3D" id="3.20.20.70">
    <property type="entry name" value="Aldolase class I"/>
    <property type="match status" value="1"/>
</dbReference>
<gene>
    <name evidence="1" type="ORF">S01H4_36761</name>
</gene>
<dbReference type="InterPro" id="IPR013785">
    <property type="entry name" value="Aldolase_TIM"/>
</dbReference>
<dbReference type="InterPro" id="IPR058240">
    <property type="entry name" value="rSAM_sf"/>
</dbReference>
<organism evidence="1">
    <name type="scientific">marine sediment metagenome</name>
    <dbReference type="NCBI Taxonomy" id="412755"/>
    <lineage>
        <taxon>unclassified sequences</taxon>
        <taxon>metagenomes</taxon>
        <taxon>ecological metagenomes</taxon>
    </lineage>
</organism>
<evidence type="ECO:0008006" key="2">
    <source>
        <dbReference type="Google" id="ProtNLM"/>
    </source>
</evidence>
<name>X1BIL4_9ZZZZ</name>
<evidence type="ECO:0000313" key="1">
    <source>
        <dbReference type="EMBL" id="GAG94880.1"/>
    </source>
</evidence>
<dbReference type="AlphaFoldDB" id="X1BIL4"/>
<sequence>ISIAIPPMSKDQLKELKLVGVQRVGIALDGTTPEIFSKIKGDGVSGPYNWDQHFQTLIETLDIFSEGFVSTHLIIGLGETEQEVITRIEELHNLKILISLFAFTPIKGTKFEDINKPSLQTFRKLQLGRFLLVDNRKSQKDFTFNKKGEIVHWQICCKPNK</sequence>
<accession>X1BIL4</accession>
<feature type="non-terminal residue" evidence="1">
    <location>
        <position position="1"/>
    </location>
</feature>
<dbReference type="EMBL" id="BART01019679">
    <property type="protein sequence ID" value="GAG94880.1"/>
    <property type="molecule type" value="Genomic_DNA"/>
</dbReference>
<protein>
    <recommendedName>
        <fullName evidence="2">Radical SAM core domain-containing protein</fullName>
    </recommendedName>
</protein>
<proteinExistence type="predicted"/>
<dbReference type="SUPFAM" id="SSF102114">
    <property type="entry name" value="Radical SAM enzymes"/>
    <property type="match status" value="1"/>
</dbReference>
<reference evidence="1" key="1">
    <citation type="journal article" date="2014" name="Front. Microbiol.">
        <title>High frequency of phylogenetically diverse reductive dehalogenase-homologous genes in deep subseafloor sedimentary metagenomes.</title>
        <authorList>
            <person name="Kawai M."/>
            <person name="Futagami T."/>
            <person name="Toyoda A."/>
            <person name="Takaki Y."/>
            <person name="Nishi S."/>
            <person name="Hori S."/>
            <person name="Arai W."/>
            <person name="Tsubouchi T."/>
            <person name="Morono Y."/>
            <person name="Uchiyama I."/>
            <person name="Ito T."/>
            <person name="Fujiyama A."/>
            <person name="Inagaki F."/>
            <person name="Takami H."/>
        </authorList>
    </citation>
    <scope>NUCLEOTIDE SEQUENCE</scope>
    <source>
        <strain evidence="1">Expedition CK06-06</strain>
    </source>
</reference>
<comment type="caution">
    <text evidence="1">The sequence shown here is derived from an EMBL/GenBank/DDBJ whole genome shotgun (WGS) entry which is preliminary data.</text>
</comment>